<protein>
    <submittedName>
        <fullName evidence="1">Uncharacterized protein</fullName>
    </submittedName>
</protein>
<reference evidence="1 2" key="1">
    <citation type="journal article" date="2012" name="J. Bacteriol.">
        <title>Draft Genome Sequence of the Extremely Halophilic Archaeon Halogranum salarium B-1T.</title>
        <authorList>
            <person name="Kim K.K."/>
            <person name="Lee K.C."/>
            <person name="Lee J.S."/>
        </authorList>
    </citation>
    <scope>NUCLEOTIDE SEQUENCE [LARGE SCALE GENOMIC DNA]</scope>
    <source>
        <strain evidence="1 2">B-1</strain>
    </source>
</reference>
<gene>
    <name evidence="1" type="ORF">HSB1_38940</name>
</gene>
<dbReference type="eggNOG" id="arCOG14369">
    <property type="taxonomic scope" value="Archaea"/>
</dbReference>
<dbReference type="RefSeq" id="WP_009377057.1">
    <property type="nucleotide sequence ID" value="NZ_ALJD01000010.1"/>
</dbReference>
<dbReference type="Proteomes" id="UP000007813">
    <property type="component" value="Unassembled WGS sequence"/>
</dbReference>
<evidence type="ECO:0000313" key="1">
    <source>
        <dbReference type="EMBL" id="EJN57809.1"/>
    </source>
</evidence>
<proteinExistence type="predicted"/>
<dbReference type="EMBL" id="ALJD01000010">
    <property type="protein sequence ID" value="EJN57809.1"/>
    <property type="molecule type" value="Genomic_DNA"/>
</dbReference>
<dbReference type="AlphaFoldDB" id="J3JDV1"/>
<evidence type="ECO:0000313" key="2">
    <source>
        <dbReference type="Proteomes" id="UP000007813"/>
    </source>
</evidence>
<accession>J3JDV1</accession>
<organism evidence="1 2">
    <name type="scientific">Halogranum salarium B-1</name>
    <dbReference type="NCBI Taxonomy" id="1210908"/>
    <lineage>
        <taxon>Archaea</taxon>
        <taxon>Methanobacteriati</taxon>
        <taxon>Methanobacteriota</taxon>
        <taxon>Stenosarchaea group</taxon>
        <taxon>Halobacteria</taxon>
        <taxon>Halobacteriales</taxon>
        <taxon>Haloferacaceae</taxon>
    </lineage>
</organism>
<name>J3JDV1_9EURY</name>
<comment type="caution">
    <text evidence="1">The sequence shown here is derived from an EMBL/GenBank/DDBJ whole genome shotgun (WGS) entry which is preliminary data.</text>
</comment>
<sequence length="330" mass="36993">MSSDFEVPDPGRNDDFWYNFGFDALDLQIESYSVDGSASGTQGLTDSRLEVGSIDWDTLSLSGSITVPEGLEEHIFEDEVDAGEVGSLIVRYQCMQTHHRDIIYEVDVPPTAGTHPVTVDLERESVAGAVTLEPLLVRDHDPELEVTKSYQYGQIPGLKLADGNTFEIVTDDESDDGGFLSIQLTSFGEERGEEYFQLDHGTPDEPTLYINSDVERIARAFQSRAPHGPKRWTKETLKNLIAVPVWTELILWTASDLSDGETQHPWQDSVLEILSESTYKGDDTTEIAEDLEERVADPSRLAYLVEEIRQASQDIVAARRDLENLLEEFY</sequence>